<feature type="chain" id="PRO_5001457394" evidence="10">
    <location>
        <begin position="34"/>
        <end position="854"/>
    </location>
</feature>
<keyword evidence="7 9" id="KW-0472">Membrane</keyword>
<dbReference type="Gene3D" id="2.60.40.2610">
    <property type="entry name" value="Outer membrane usher protein FimD, plug domain"/>
    <property type="match status" value="1"/>
</dbReference>
<dbReference type="InterPro" id="IPR025949">
    <property type="entry name" value="PapC-like_C"/>
</dbReference>
<dbReference type="PANTHER" id="PTHR30451">
    <property type="entry name" value="OUTER MEMBRANE USHER PROTEIN"/>
    <property type="match status" value="1"/>
</dbReference>
<dbReference type="Proteomes" id="UP000022611">
    <property type="component" value="Unassembled WGS sequence"/>
</dbReference>
<dbReference type="GO" id="GO:0015473">
    <property type="term" value="F:fimbrial usher porin activity"/>
    <property type="evidence" value="ECO:0007669"/>
    <property type="project" value="InterPro"/>
</dbReference>
<keyword evidence="5 9" id="KW-0812">Transmembrane</keyword>
<evidence type="ECO:0000313" key="14">
    <source>
        <dbReference type="Proteomes" id="UP000022611"/>
    </source>
</evidence>
<dbReference type="Pfam" id="PF13953">
    <property type="entry name" value="PapC_C"/>
    <property type="match status" value="1"/>
</dbReference>
<evidence type="ECO:0000259" key="11">
    <source>
        <dbReference type="Pfam" id="PF13953"/>
    </source>
</evidence>
<comment type="caution">
    <text evidence="13">The sequence shown here is derived from an EMBL/GenBank/DDBJ whole genome shotgun (WGS) entry which is preliminary data.</text>
</comment>
<evidence type="ECO:0000256" key="9">
    <source>
        <dbReference type="RuleBase" id="RU003884"/>
    </source>
</evidence>
<dbReference type="InterPro" id="IPR000015">
    <property type="entry name" value="Fimb_usher"/>
</dbReference>
<keyword evidence="3 9" id="KW-0813">Transport</keyword>
<dbReference type="OrthoDB" id="6554712at2"/>
<keyword evidence="13" id="KW-0436">Ligase</keyword>
<dbReference type="EMBL" id="AFOY02000005">
    <property type="protein sequence ID" value="EXF95616.1"/>
    <property type="molecule type" value="Genomic_DNA"/>
</dbReference>
<evidence type="ECO:0000256" key="10">
    <source>
        <dbReference type="SAM" id="SignalP"/>
    </source>
</evidence>
<keyword evidence="4" id="KW-1134">Transmembrane beta strand</keyword>
<dbReference type="InterPro" id="IPR018030">
    <property type="entry name" value="Fimbrial_membr_usher_CS"/>
</dbReference>
<sequence length="854" mass="92739">MFDFTRPHNCGSAQHNYAPVLLAALLLPSTTIAEEVAQAVDFNPAFITDSQGRALDVSQFAIENPIAAGAYRVDLFLNGDWQGRELLTVQVSGAQHTAKFCFSRDDLIRWGLNLEALPDQTLLAPLLAKSDCVEASRLAADILLDVNMTELRADLSIPQAYLKRVSRGYVDPKNWDSGINAGFASYNTNLYQNDTRGLSSTQSYLGLNGGVNLGDWRLRHNGSYSSTRSESAPSTSEYNSISSYVQRDITGLKSQLTLGEYYTPGDLFDSVPFTGFQLASDDRMLPDSMRGFAPPVRGVADTNAKVTVRQGDSILYETTVAPGPFVIDDLYSTGYSGDLSVTITEADGRTRSFLVPFASVAQLLRPGTTRFNVTAGQYRDDFLTNRPGFFQGTYQRGLSDKWSGYTGGIIAERYLAAQVGAAWSTPFGALALDVTQSRTTDLDPTQEVTGSTMNGRSYRLTYSKLLDTTQTNFTVAAYRFSSEGYLNFSDYAQLRSSDSSRLFRQRSRFQLNINQPLGERRGNVYVTGSAQNYWNSGQRSNVTYQAGYSNGYNWGSLSVGASRTRDYNGRFQTQYQVGVSIPFGRTRSNYLSTNISYTDGGNSNTQVTLGGSVGEYNQLNYSVYGSADQSDGRATHSVGSSAQYRAAQTTMTAGINSGEGYKRANVGASGSFVVHAGGITFSPDQGETMALVSAEGATGARVGNTSSTAINGSGYALVSGLMPYRQNEIGIDPKGISDAVELQTTSASISPRFGAISLVKYPTISGIPILMQAVRDDKQSIPLGAQVQDLEGNYLTMVGQGGRLFLRVNEPQGELQVRWGNKKHESCTVQFAVPSEYEPGQSGYVLLTRPCVMR</sequence>
<protein>
    <submittedName>
        <fullName evidence="13">O-succinylbenzoate--CoA ligase</fullName>
    </submittedName>
</protein>
<evidence type="ECO:0000256" key="8">
    <source>
        <dbReference type="ARBA" id="ARBA00023237"/>
    </source>
</evidence>
<evidence type="ECO:0000256" key="6">
    <source>
        <dbReference type="ARBA" id="ARBA00022729"/>
    </source>
</evidence>
<dbReference type="Gene3D" id="3.10.20.410">
    <property type="match status" value="1"/>
</dbReference>
<accession>A0A010RTG9</accession>
<dbReference type="GO" id="GO:0009279">
    <property type="term" value="C:cell outer membrane"/>
    <property type="evidence" value="ECO:0007669"/>
    <property type="project" value="UniProtKB-SubCell"/>
</dbReference>
<dbReference type="HOGENOM" id="CLU_009120_1_0_6"/>
<dbReference type="InterPro" id="IPR042186">
    <property type="entry name" value="FimD_plug_dom"/>
</dbReference>
<dbReference type="Gene3D" id="2.60.40.2070">
    <property type="match status" value="1"/>
</dbReference>
<feature type="domain" description="PapC-like C-terminal" evidence="11">
    <location>
        <begin position="770"/>
        <end position="834"/>
    </location>
</feature>
<evidence type="ECO:0000256" key="2">
    <source>
        <dbReference type="ARBA" id="ARBA00008064"/>
    </source>
</evidence>
<dbReference type="PANTHER" id="PTHR30451:SF20">
    <property type="entry name" value="FIMBRIAE USHER"/>
    <property type="match status" value="1"/>
</dbReference>
<dbReference type="Pfam" id="PF00577">
    <property type="entry name" value="Usher"/>
    <property type="match status" value="1"/>
</dbReference>
<dbReference type="PATRIC" id="fig|1042209.11.peg.1293"/>
<comment type="similarity">
    <text evidence="2 9">Belongs to the fimbrial export usher family.</text>
</comment>
<dbReference type="FunFam" id="2.60.40.3110:FF:000001">
    <property type="entry name" value="Putative fimbrial outer membrane usher"/>
    <property type="match status" value="1"/>
</dbReference>
<evidence type="ECO:0000256" key="4">
    <source>
        <dbReference type="ARBA" id="ARBA00022452"/>
    </source>
</evidence>
<evidence type="ECO:0000256" key="1">
    <source>
        <dbReference type="ARBA" id="ARBA00004571"/>
    </source>
</evidence>
<dbReference type="SUPFAM" id="SSF141729">
    <property type="entry name" value="FimD N-terminal domain-like"/>
    <property type="match status" value="1"/>
</dbReference>
<keyword evidence="6 10" id="KW-0732">Signal</keyword>
<dbReference type="InterPro" id="IPR043142">
    <property type="entry name" value="PapC-like_C_sf"/>
</dbReference>
<organism evidence="13 14">
    <name type="scientific">Pseudomonas fluorescens HK44</name>
    <dbReference type="NCBI Taxonomy" id="1042209"/>
    <lineage>
        <taxon>Bacteria</taxon>
        <taxon>Pseudomonadati</taxon>
        <taxon>Pseudomonadota</taxon>
        <taxon>Gammaproteobacteria</taxon>
        <taxon>Pseudomonadales</taxon>
        <taxon>Pseudomonadaceae</taxon>
        <taxon>Pseudomonas</taxon>
    </lineage>
</organism>
<dbReference type="GO" id="GO:0009297">
    <property type="term" value="P:pilus assembly"/>
    <property type="evidence" value="ECO:0007669"/>
    <property type="project" value="InterPro"/>
</dbReference>
<dbReference type="Gene3D" id="2.60.40.3110">
    <property type="match status" value="1"/>
</dbReference>
<evidence type="ECO:0000259" key="12">
    <source>
        <dbReference type="Pfam" id="PF13954"/>
    </source>
</evidence>
<dbReference type="eggNOG" id="COG3188">
    <property type="taxonomic scope" value="Bacteria"/>
</dbReference>
<dbReference type="AlphaFoldDB" id="A0A010RTG9"/>
<evidence type="ECO:0000256" key="7">
    <source>
        <dbReference type="ARBA" id="ARBA00023136"/>
    </source>
</evidence>
<keyword evidence="8 9" id="KW-0998">Cell outer membrane</keyword>
<dbReference type="PROSITE" id="PS01151">
    <property type="entry name" value="FIMBRIAL_USHER"/>
    <property type="match status" value="1"/>
</dbReference>
<reference evidence="13 14" key="1">
    <citation type="journal article" date="2011" name="J. Bacteriol.">
        <title>Draft genome sequence of the polycyclic aromatic hydrocarbon-degrading, genetically engineered bioluminescent bioreporter Pseudomonas fluorescens HK44.</title>
        <authorList>
            <person name="Chauhan A."/>
            <person name="Layton A.C."/>
            <person name="Williams D.E."/>
            <person name="Smartt A.E."/>
            <person name="Ripp S."/>
            <person name="Karpinets T.V."/>
            <person name="Brown S.D."/>
            <person name="Sayler G.S."/>
        </authorList>
    </citation>
    <scope>NUCLEOTIDE SEQUENCE [LARGE SCALE GENOMIC DNA]</scope>
    <source>
        <strain evidence="13 14">HK44</strain>
    </source>
</reference>
<dbReference type="GO" id="GO:0016874">
    <property type="term" value="F:ligase activity"/>
    <property type="evidence" value="ECO:0007669"/>
    <property type="project" value="UniProtKB-KW"/>
</dbReference>
<dbReference type="Pfam" id="PF13954">
    <property type="entry name" value="PapC_N"/>
    <property type="match status" value="1"/>
</dbReference>
<keyword evidence="9" id="KW-1029">Fimbrium biogenesis</keyword>
<feature type="signal peptide" evidence="10">
    <location>
        <begin position="1"/>
        <end position="33"/>
    </location>
</feature>
<proteinExistence type="inferred from homology"/>
<evidence type="ECO:0000256" key="5">
    <source>
        <dbReference type="ARBA" id="ARBA00022692"/>
    </source>
</evidence>
<evidence type="ECO:0000313" key="13">
    <source>
        <dbReference type="EMBL" id="EXF95616.1"/>
    </source>
</evidence>
<name>A0A010RTG9_PSEFL</name>
<evidence type="ECO:0000256" key="3">
    <source>
        <dbReference type="ARBA" id="ARBA00022448"/>
    </source>
</evidence>
<comment type="subcellular location">
    <subcellularLocation>
        <location evidence="1 9">Cell outer membrane</location>
        <topology evidence="1 9">Multi-pass membrane protein</topology>
    </subcellularLocation>
</comment>
<gene>
    <name evidence="13" type="ORF">HK44_023735</name>
</gene>
<feature type="domain" description="PapC N-terminal" evidence="12">
    <location>
        <begin position="42"/>
        <end position="189"/>
    </location>
</feature>
<dbReference type="InterPro" id="IPR037224">
    <property type="entry name" value="PapC_N_sf"/>
</dbReference>
<dbReference type="InterPro" id="IPR025885">
    <property type="entry name" value="PapC_N"/>
</dbReference>
<dbReference type="RefSeq" id="WP_019693652.1">
    <property type="nucleotide sequence ID" value="NZ_AFOY02000005.1"/>
</dbReference>